<evidence type="ECO:0000256" key="13">
    <source>
        <dbReference type="ARBA" id="ARBA00022982"/>
    </source>
</evidence>
<keyword evidence="9" id="KW-0816">Tricarboxylic acid cycle</keyword>
<keyword evidence="16 17" id="KW-0472">Membrane</keyword>
<evidence type="ECO:0000256" key="2">
    <source>
        <dbReference type="ARBA" id="ARBA00004050"/>
    </source>
</evidence>
<evidence type="ECO:0000256" key="1">
    <source>
        <dbReference type="ARBA" id="ARBA00001971"/>
    </source>
</evidence>
<comment type="caution">
    <text evidence="18">The sequence shown here is derived from an EMBL/GenBank/DDBJ whole genome shotgun (WGS) entry which is preliminary data.</text>
</comment>
<accession>A0ABT2AAN8</accession>
<evidence type="ECO:0000256" key="15">
    <source>
        <dbReference type="ARBA" id="ARBA00023004"/>
    </source>
</evidence>
<dbReference type="Pfam" id="PF01127">
    <property type="entry name" value="Sdh_cyt"/>
    <property type="match status" value="1"/>
</dbReference>
<evidence type="ECO:0000256" key="7">
    <source>
        <dbReference type="ARBA" id="ARBA00022475"/>
    </source>
</evidence>
<evidence type="ECO:0000256" key="4">
    <source>
        <dbReference type="ARBA" id="ARBA00005163"/>
    </source>
</evidence>
<dbReference type="PANTHER" id="PTHR38689">
    <property type="entry name" value="SUCCINATE DEHYDROGENASE HYDROPHOBIC MEMBRANE ANCHOR SUBUNIT"/>
    <property type="match status" value="1"/>
</dbReference>
<keyword evidence="12" id="KW-0479">Metal-binding</keyword>
<keyword evidence="14 17" id="KW-1133">Transmembrane helix</keyword>
<evidence type="ECO:0000256" key="9">
    <source>
        <dbReference type="ARBA" id="ARBA00022532"/>
    </source>
</evidence>
<evidence type="ECO:0000256" key="17">
    <source>
        <dbReference type="SAM" id="Phobius"/>
    </source>
</evidence>
<dbReference type="EMBL" id="JANUGX010000025">
    <property type="protein sequence ID" value="MCS0591259.1"/>
    <property type="molecule type" value="Genomic_DNA"/>
</dbReference>
<feature type="transmembrane region" description="Helical" evidence="17">
    <location>
        <begin position="101"/>
        <end position="123"/>
    </location>
</feature>
<gene>
    <name evidence="18" type="primary">sdhD</name>
    <name evidence="18" type="ORF">NX782_18885</name>
</gene>
<dbReference type="InterPro" id="IPR014312">
    <property type="entry name" value="Succ_DH_anchor"/>
</dbReference>
<evidence type="ECO:0000256" key="16">
    <source>
        <dbReference type="ARBA" id="ARBA00023136"/>
    </source>
</evidence>
<evidence type="ECO:0000256" key="3">
    <source>
        <dbReference type="ARBA" id="ARBA00004429"/>
    </source>
</evidence>
<dbReference type="InterPro" id="IPR034804">
    <property type="entry name" value="SQR/QFR_C/D"/>
</dbReference>
<keyword evidence="19" id="KW-1185">Reference proteome</keyword>
<comment type="cofactor">
    <cofactor evidence="1">
        <name>heme</name>
        <dbReference type="ChEBI" id="CHEBI:30413"/>
    </cofactor>
</comment>
<keyword evidence="15" id="KW-0408">Iron</keyword>
<proteinExistence type="predicted"/>
<dbReference type="InterPro" id="IPR000701">
    <property type="entry name" value="SuccDH_FuR_B_TM-su"/>
</dbReference>
<reference evidence="18 19" key="1">
    <citation type="submission" date="2022-08" db="EMBL/GenBank/DDBJ databases">
        <title>Reclassification of Massilia species as members of the genera Telluria, Duganella, Pseudoduganella, Mokoshia gen. nov. and Zemynaea gen. nov. using orthogonal and non-orthogonal genome-based approaches.</title>
        <authorList>
            <person name="Bowman J.P."/>
        </authorList>
    </citation>
    <scope>NUCLEOTIDE SEQUENCE [LARGE SCALE GENOMIC DNA]</scope>
    <source>
        <strain evidence="18 19">LMG 28164</strain>
    </source>
</reference>
<keyword evidence="6" id="KW-0813">Transport</keyword>
<evidence type="ECO:0000256" key="10">
    <source>
        <dbReference type="ARBA" id="ARBA00022617"/>
    </source>
</evidence>
<comment type="subcellular location">
    <subcellularLocation>
        <location evidence="3">Cell inner membrane</location>
        <topology evidence="3">Multi-pass membrane protein</topology>
    </subcellularLocation>
</comment>
<organism evidence="18 19">
    <name type="scientific">Massilia norwichensis</name>
    <dbReference type="NCBI Taxonomy" id="1442366"/>
    <lineage>
        <taxon>Bacteria</taxon>
        <taxon>Pseudomonadati</taxon>
        <taxon>Pseudomonadota</taxon>
        <taxon>Betaproteobacteria</taxon>
        <taxon>Burkholderiales</taxon>
        <taxon>Oxalobacteraceae</taxon>
        <taxon>Telluria group</taxon>
        <taxon>Massilia</taxon>
    </lineage>
</organism>
<dbReference type="PIRSF" id="PIRSF000169">
    <property type="entry name" value="SDH_D"/>
    <property type="match status" value="1"/>
</dbReference>
<comment type="function">
    <text evidence="2">Membrane-anchoring subunit of succinate dehydrogenase (SDH).</text>
</comment>
<dbReference type="SUPFAM" id="SSF81343">
    <property type="entry name" value="Fumarate reductase respiratory complex transmembrane subunits"/>
    <property type="match status" value="1"/>
</dbReference>
<evidence type="ECO:0000256" key="12">
    <source>
        <dbReference type="ARBA" id="ARBA00022723"/>
    </source>
</evidence>
<feature type="transmembrane region" description="Helical" evidence="17">
    <location>
        <begin position="31"/>
        <end position="49"/>
    </location>
</feature>
<evidence type="ECO:0000256" key="6">
    <source>
        <dbReference type="ARBA" id="ARBA00022448"/>
    </source>
</evidence>
<name>A0ABT2AAN8_9BURK</name>
<evidence type="ECO:0000256" key="5">
    <source>
        <dbReference type="ARBA" id="ARBA00019425"/>
    </source>
</evidence>
<feature type="transmembrane region" description="Helical" evidence="17">
    <location>
        <begin position="69"/>
        <end position="89"/>
    </location>
</feature>
<evidence type="ECO:0000256" key="14">
    <source>
        <dbReference type="ARBA" id="ARBA00022989"/>
    </source>
</evidence>
<comment type="pathway">
    <text evidence="4">Carbohydrate metabolism; tricarboxylic acid cycle.</text>
</comment>
<keyword evidence="8" id="KW-0997">Cell inner membrane</keyword>
<keyword evidence="13" id="KW-0249">Electron transport</keyword>
<keyword evidence="7" id="KW-1003">Cell membrane</keyword>
<evidence type="ECO:0000256" key="8">
    <source>
        <dbReference type="ARBA" id="ARBA00022519"/>
    </source>
</evidence>
<evidence type="ECO:0000256" key="11">
    <source>
        <dbReference type="ARBA" id="ARBA00022692"/>
    </source>
</evidence>
<dbReference type="PANTHER" id="PTHR38689:SF1">
    <property type="entry name" value="SUCCINATE DEHYDROGENASE HYDROPHOBIC MEMBRANE ANCHOR SUBUNIT"/>
    <property type="match status" value="1"/>
</dbReference>
<protein>
    <recommendedName>
        <fullName evidence="5">Succinate dehydrogenase hydrophobic membrane anchor subunit</fullName>
    </recommendedName>
</protein>
<evidence type="ECO:0000313" key="18">
    <source>
        <dbReference type="EMBL" id="MCS0591259.1"/>
    </source>
</evidence>
<keyword evidence="10" id="KW-0349">Heme</keyword>
<dbReference type="NCBIfam" id="TIGR02968">
    <property type="entry name" value="succ_dehyd_anc"/>
    <property type="match status" value="1"/>
</dbReference>
<evidence type="ECO:0000313" key="19">
    <source>
        <dbReference type="Proteomes" id="UP001205560"/>
    </source>
</evidence>
<dbReference type="Gene3D" id="1.20.1300.10">
    <property type="entry name" value="Fumarate reductase/succinate dehydrogenase, transmembrane subunit"/>
    <property type="match status" value="1"/>
</dbReference>
<dbReference type="CDD" id="cd03494">
    <property type="entry name" value="SQR_TypeC_SdhD"/>
    <property type="match status" value="1"/>
</dbReference>
<sequence>MQGTNTKKNIGQRRLVVGAHYGMRDWLAQRLTAILMAVFTIVLLVSFLTGQNFTYEGWAGLFARQWFKLFTMVTFFGMFYHVWVGVRDIWMDYIKPVGIRLTLQTLTLLWLLGCAAWTVQILWSV</sequence>
<dbReference type="Proteomes" id="UP001205560">
    <property type="component" value="Unassembled WGS sequence"/>
</dbReference>
<keyword evidence="11 17" id="KW-0812">Transmembrane</keyword>
<dbReference type="RefSeq" id="WP_258847029.1">
    <property type="nucleotide sequence ID" value="NZ_JANUGX010000025.1"/>
</dbReference>